<keyword evidence="3" id="KW-0342">GTP-binding</keyword>
<evidence type="ECO:0000256" key="4">
    <source>
        <dbReference type="SAM" id="Coils"/>
    </source>
</evidence>
<dbReference type="OrthoDB" id="10056136at2759"/>
<name>A0A8B6D0G3_MYTGA</name>
<keyword evidence="7" id="KW-1185">Reference proteome</keyword>
<proteinExistence type="inferred from homology"/>
<comment type="caution">
    <text evidence="6">The sequence shown here is derived from an EMBL/GenBank/DDBJ whole genome shotgun (WGS) entry which is preliminary data.</text>
</comment>
<dbReference type="Gene3D" id="3.40.50.300">
    <property type="entry name" value="P-loop containing nucleotide triphosphate hydrolases"/>
    <property type="match status" value="1"/>
</dbReference>
<dbReference type="EMBL" id="UYJE01002583">
    <property type="protein sequence ID" value="VDI12120.1"/>
    <property type="molecule type" value="Genomic_DNA"/>
</dbReference>
<dbReference type="Proteomes" id="UP000596742">
    <property type="component" value="Unassembled WGS sequence"/>
</dbReference>
<accession>A0A8B6D0G3</accession>
<dbReference type="SUPFAM" id="SSF52540">
    <property type="entry name" value="P-loop containing nucleoside triphosphate hydrolases"/>
    <property type="match status" value="1"/>
</dbReference>
<dbReference type="GO" id="GO:0005525">
    <property type="term" value="F:GTP binding"/>
    <property type="evidence" value="ECO:0007669"/>
    <property type="project" value="UniProtKB-KW"/>
</dbReference>
<dbReference type="PANTHER" id="PTHR10903:SF170">
    <property type="entry name" value="GTPASE IMAP FAMILY MEMBER 7"/>
    <property type="match status" value="1"/>
</dbReference>
<protein>
    <recommendedName>
        <fullName evidence="5">AIG1-type G domain-containing protein</fullName>
    </recommendedName>
</protein>
<reference evidence="6" key="1">
    <citation type="submission" date="2018-11" db="EMBL/GenBank/DDBJ databases">
        <authorList>
            <person name="Alioto T."/>
            <person name="Alioto T."/>
        </authorList>
    </citation>
    <scope>NUCLEOTIDE SEQUENCE</scope>
</reference>
<dbReference type="InterPro" id="IPR006703">
    <property type="entry name" value="G_AIG1"/>
</dbReference>
<feature type="domain" description="AIG1-type G" evidence="5">
    <location>
        <begin position="1"/>
        <end position="202"/>
    </location>
</feature>
<dbReference type="PROSITE" id="PS51720">
    <property type="entry name" value="G_AIG1"/>
    <property type="match status" value="1"/>
</dbReference>
<feature type="coiled-coil region" evidence="4">
    <location>
        <begin position="197"/>
        <end position="224"/>
    </location>
</feature>
<sequence length="233" mass="26581">MSLGSSFNTNLDSKSAVGNTLLGKNKFVSSGTADSCTKTTKIVTRSLKSGRRISVVDTPGILNTDGKNVSNEIRKAVDALKPGPNAFLIVLKPERATHEEKGVIRTLSQIFEKESYFDHTILIMTRKADIEDDQDIPIPIHQYMRKNVSDDLKELYKQCGKRIVAVENLSRNRRRDKYAKDILDEIELMGGYYSRECYKLQKENRKREAELKQQEEELERIRHKQTSGLCVIM</sequence>
<dbReference type="AlphaFoldDB" id="A0A8B6D0G3"/>
<dbReference type="InterPro" id="IPR027417">
    <property type="entry name" value="P-loop_NTPase"/>
</dbReference>
<evidence type="ECO:0000256" key="3">
    <source>
        <dbReference type="ARBA" id="ARBA00023134"/>
    </source>
</evidence>
<dbReference type="Pfam" id="PF04548">
    <property type="entry name" value="AIG1"/>
    <property type="match status" value="1"/>
</dbReference>
<comment type="similarity">
    <text evidence="1">Belongs to the TRAFAC class TrmE-Era-EngA-EngB-Septin-like GTPase superfamily. AIG1/Toc34/Toc159-like paraseptin GTPase family. IAN subfamily.</text>
</comment>
<evidence type="ECO:0000259" key="5">
    <source>
        <dbReference type="PROSITE" id="PS51720"/>
    </source>
</evidence>
<dbReference type="PANTHER" id="PTHR10903">
    <property type="entry name" value="GTPASE, IMAP FAMILY MEMBER-RELATED"/>
    <property type="match status" value="1"/>
</dbReference>
<keyword evidence="2" id="KW-0547">Nucleotide-binding</keyword>
<evidence type="ECO:0000313" key="7">
    <source>
        <dbReference type="Proteomes" id="UP000596742"/>
    </source>
</evidence>
<evidence type="ECO:0000313" key="6">
    <source>
        <dbReference type="EMBL" id="VDI12120.1"/>
    </source>
</evidence>
<dbReference type="InterPro" id="IPR045058">
    <property type="entry name" value="GIMA/IAN/Toc"/>
</dbReference>
<evidence type="ECO:0000256" key="2">
    <source>
        <dbReference type="ARBA" id="ARBA00022741"/>
    </source>
</evidence>
<evidence type="ECO:0000256" key="1">
    <source>
        <dbReference type="ARBA" id="ARBA00008535"/>
    </source>
</evidence>
<keyword evidence="4" id="KW-0175">Coiled coil</keyword>
<organism evidence="6 7">
    <name type="scientific">Mytilus galloprovincialis</name>
    <name type="common">Mediterranean mussel</name>
    <dbReference type="NCBI Taxonomy" id="29158"/>
    <lineage>
        <taxon>Eukaryota</taxon>
        <taxon>Metazoa</taxon>
        <taxon>Spiralia</taxon>
        <taxon>Lophotrochozoa</taxon>
        <taxon>Mollusca</taxon>
        <taxon>Bivalvia</taxon>
        <taxon>Autobranchia</taxon>
        <taxon>Pteriomorphia</taxon>
        <taxon>Mytilida</taxon>
        <taxon>Mytiloidea</taxon>
        <taxon>Mytilidae</taxon>
        <taxon>Mytilinae</taxon>
        <taxon>Mytilus</taxon>
    </lineage>
</organism>
<gene>
    <name evidence="6" type="ORF">MGAL_10B003467</name>
</gene>